<organism evidence="1 2">
    <name type="scientific">Pseudomonas fluorescens</name>
    <dbReference type="NCBI Taxonomy" id="294"/>
    <lineage>
        <taxon>Bacteria</taxon>
        <taxon>Pseudomonadati</taxon>
        <taxon>Pseudomonadota</taxon>
        <taxon>Gammaproteobacteria</taxon>
        <taxon>Pseudomonadales</taxon>
        <taxon>Pseudomonadaceae</taxon>
        <taxon>Pseudomonas</taxon>
    </lineage>
</organism>
<dbReference type="EMBL" id="CP140009">
    <property type="protein sequence ID" value="WQD73886.1"/>
    <property type="molecule type" value="Genomic_DNA"/>
</dbReference>
<sequence length="177" mass="20949">MEDAERSYRETSNNNKKFAKRLTEFISKLIARGRNLEAHHYFLQLCKISPHHEKTIRLGYTLAIALFDTDGVSRYDRLLFDSSPDPEELLWYRIRFYHSVNNTDLCEKESCTLLKTGSNKKYISTVIEICITHKNYVIAEALVRYLDKKNLTLLPPNDKWLKQIIITKLIENLRRRK</sequence>
<evidence type="ECO:0000313" key="1">
    <source>
        <dbReference type="EMBL" id="WQD73886.1"/>
    </source>
</evidence>
<name>A0ACD4XXZ6_PSEFL</name>
<dbReference type="Proteomes" id="UP001325023">
    <property type="component" value="Chromosome"/>
</dbReference>
<evidence type="ECO:0000313" key="2">
    <source>
        <dbReference type="Proteomes" id="UP001325023"/>
    </source>
</evidence>
<proteinExistence type="predicted"/>
<gene>
    <name evidence="1" type="ORF">U0037_07950</name>
</gene>
<accession>A0ACD4XXZ6</accession>
<protein>
    <submittedName>
        <fullName evidence="1">Uncharacterized protein</fullName>
    </submittedName>
</protein>
<keyword evidence="2" id="KW-1185">Reference proteome</keyword>
<reference evidence="1" key="1">
    <citation type="submission" date="2023-12" db="EMBL/GenBank/DDBJ databases">
        <title>Genome sequencing and assembly of bacterial species from a model synthetic community.</title>
        <authorList>
            <person name="Hogle S.L."/>
        </authorList>
    </citation>
    <scope>NUCLEOTIDE SEQUENCE</scope>
    <source>
        <strain evidence="1">SBW25</strain>
    </source>
</reference>